<dbReference type="EMBL" id="JBHUDZ010000012">
    <property type="protein sequence ID" value="MFD1604119.1"/>
    <property type="molecule type" value="Genomic_DNA"/>
</dbReference>
<organism evidence="1 2">
    <name type="scientific">Flavobacterium artemisiae</name>
    <dbReference type="NCBI Taxonomy" id="2126556"/>
    <lineage>
        <taxon>Bacteria</taxon>
        <taxon>Pseudomonadati</taxon>
        <taxon>Bacteroidota</taxon>
        <taxon>Flavobacteriia</taxon>
        <taxon>Flavobacteriales</taxon>
        <taxon>Flavobacteriaceae</taxon>
        <taxon>Flavobacterium</taxon>
    </lineage>
</organism>
<evidence type="ECO:0008006" key="3">
    <source>
        <dbReference type="Google" id="ProtNLM"/>
    </source>
</evidence>
<dbReference type="Proteomes" id="UP001597138">
    <property type="component" value="Unassembled WGS sequence"/>
</dbReference>
<comment type="caution">
    <text evidence="1">The sequence shown here is derived from an EMBL/GenBank/DDBJ whole genome shotgun (WGS) entry which is preliminary data.</text>
</comment>
<protein>
    <recommendedName>
        <fullName evidence="3">Apea-like HEPN domain-containing protein</fullName>
    </recommendedName>
</protein>
<evidence type="ECO:0000313" key="2">
    <source>
        <dbReference type="Proteomes" id="UP001597138"/>
    </source>
</evidence>
<keyword evidence="2" id="KW-1185">Reference proteome</keyword>
<gene>
    <name evidence="1" type="ORF">ACFSC2_15360</name>
</gene>
<name>A0ABW4HFG7_9FLAO</name>
<accession>A0ABW4HFG7</accession>
<reference evidence="2" key="1">
    <citation type="journal article" date="2019" name="Int. J. Syst. Evol. Microbiol.">
        <title>The Global Catalogue of Microorganisms (GCM) 10K type strain sequencing project: providing services to taxonomists for standard genome sequencing and annotation.</title>
        <authorList>
            <consortium name="The Broad Institute Genomics Platform"/>
            <consortium name="The Broad Institute Genome Sequencing Center for Infectious Disease"/>
            <person name="Wu L."/>
            <person name="Ma J."/>
        </authorList>
    </citation>
    <scope>NUCLEOTIDE SEQUENCE [LARGE SCALE GENOMIC DNA]</scope>
    <source>
        <strain evidence="2">CCUG 70865</strain>
    </source>
</reference>
<proteinExistence type="predicted"/>
<dbReference type="RefSeq" id="WP_379814498.1">
    <property type="nucleotide sequence ID" value="NZ_JBHUDZ010000012.1"/>
</dbReference>
<evidence type="ECO:0000313" key="1">
    <source>
        <dbReference type="EMBL" id="MFD1604119.1"/>
    </source>
</evidence>
<sequence>MRKFVEKKGKYVIKLPEDWFHKNALYDAKESDPNSFELVEESVGTFQINVIDIAKGKIPDLIKNNNIQNQEYGKSNLDIVERFIEMDKFGMYMWFVRVEDNFVISKYIYDVERKNDEKVKLEIEKAKESLKSLIFVPAEIREQILIHYQFDKFMFSLASAGDLISRAYKSTNPIELVILLANQIDALLRLCLILHNQIETKTKEIDIKLISQRDEDKVVMEKSIYKMTFEKGIITKELHDELHNLYNKRNKVVHRYIISDLTTKDVYEISIDYSLMEKKIGDIVKFYEKEQHDNKIGMYGKGDSPSRAMTQDERTILQLMIDEKHSHYSFITKEK</sequence>